<gene>
    <name evidence="2" type="ORF">MCOL_V206620</name>
</gene>
<reference evidence="2 3" key="1">
    <citation type="journal article" date="2011" name="J. Bacteriol.">
        <title>Genome sequence of the Mycobacterium colombiense type strain, CECT 3035.</title>
        <authorList>
            <person name="Gonzalez-Perez M."/>
            <person name="Murcia M.I."/>
            <person name="Landsman D."/>
            <person name="Jordan I.K."/>
            <person name="Marino-Ramirez L."/>
        </authorList>
    </citation>
    <scope>NUCLEOTIDE SEQUENCE [LARGE SCALE GENOMIC DNA]</scope>
    <source>
        <strain evidence="2 3">CECT 3035</strain>
    </source>
</reference>
<evidence type="ECO:0000313" key="3">
    <source>
        <dbReference type="Proteomes" id="UP000006455"/>
    </source>
</evidence>
<dbReference type="AlphaFoldDB" id="J5EEC6"/>
<dbReference type="STRING" id="1041522.GCA_002105755_01754"/>
<dbReference type="EMBL" id="AFVW02000002">
    <property type="protein sequence ID" value="EJO89841.1"/>
    <property type="molecule type" value="Genomic_DNA"/>
</dbReference>
<proteinExistence type="predicted"/>
<comment type="caution">
    <text evidence="2">The sequence shown here is derived from an EMBL/GenBank/DDBJ whole genome shotgun (WGS) entry which is preliminary data.</text>
</comment>
<dbReference type="Proteomes" id="UP000006455">
    <property type="component" value="Unassembled WGS sequence"/>
</dbReference>
<feature type="region of interest" description="Disordered" evidence="1">
    <location>
        <begin position="159"/>
        <end position="179"/>
    </location>
</feature>
<evidence type="ECO:0000256" key="1">
    <source>
        <dbReference type="SAM" id="MobiDB-lite"/>
    </source>
</evidence>
<organism evidence="2 3">
    <name type="scientific">Mycobacterium colombiense CECT 3035</name>
    <dbReference type="NCBI Taxonomy" id="1041522"/>
    <lineage>
        <taxon>Bacteria</taxon>
        <taxon>Bacillati</taxon>
        <taxon>Actinomycetota</taxon>
        <taxon>Actinomycetes</taxon>
        <taxon>Mycobacteriales</taxon>
        <taxon>Mycobacteriaceae</taxon>
        <taxon>Mycobacterium</taxon>
        <taxon>Mycobacterium avium complex (MAC)</taxon>
    </lineage>
</organism>
<dbReference type="eggNOG" id="ENOG5032YY0">
    <property type="taxonomic scope" value="Bacteria"/>
</dbReference>
<name>J5EEC6_9MYCO</name>
<accession>J5EEC6</accession>
<evidence type="ECO:0000313" key="2">
    <source>
        <dbReference type="EMBL" id="EJO89841.1"/>
    </source>
</evidence>
<protein>
    <submittedName>
        <fullName evidence="2">Uncharacterized protein</fullName>
    </submittedName>
</protein>
<sequence length="211" mass="23284">MGCLSLGCDRLFPERGSILPHDKHGDYVEMKDAHDAWEPFAIALLADAAKSYNCFVTYKQLAEFVQDETGITHKGLITNWIGELLGRVIAHCLENDIPHLSSLCVTSEGTVGNGYRAVLEAERIRARDAGDLYDDKETLEQLDDHAARTRLECYRHFGAELPPGGGEPTLTPQAKASRDYRRAQAKRDAPPKVCPVHHTQLPATGICDDCA</sequence>